<accession>A0A8H4TSI5</accession>
<protein>
    <recommendedName>
        <fullName evidence="3">Fungal N-terminal domain-containing protein</fullName>
    </recommendedName>
</protein>
<dbReference type="AlphaFoldDB" id="A0A8H4TSI5"/>
<evidence type="ECO:0000313" key="2">
    <source>
        <dbReference type="Proteomes" id="UP000622797"/>
    </source>
</evidence>
<reference evidence="1" key="1">
    <citation type="journal article" date="2020" name="BMC Genomics">
        <title>Correction to: Identification and distribution of gene clusters required for synthesis of sphingolipid metabolism inhibitors in diverse species of the filamentous fungus Fusarium.</title>
        <authorList>
            <person name="Kim H.S."/>
            <person name="Lohmar J.M."/>
            <person name="Busman M."/>
            <person name="Brown D.W."/>
            <person name="Naumann T.A."/>
            <person name="Divon H.H."/>
            <person name="Lysoe E."/>
            <person name="Uhlig S."/>
            <person name="Proctor R.H."/>
        </authorList>
    </citation>
    <scope>NUCLEOTIDE SEQUENCE</scope>
    <source>
        <strain evidence="1">NRRL 20472</strain>
    </source>
</reference>
<reference evidence="1" key="2">
    <citation type="submission" date="2020-05" db="EMBL/GenBank/DDBJ databases">
        <authorList>
            <person name="Kim H.-S."/>
            <person name="Proctor R.H."/>
            <person name="Brown D.W."/>
        </authorList>
    </citation>
    <scope>NUCLEOTIDE SEQUENCE</scope>
    <source>
        <strain evidence="1">NRRL 20472</strain>
    </source>
</reference>
<name>A0A8H4TSI5_9HYPO</name>
<proteinExistence type="predicted"/>
<organism evidence="1 2">
    <name type="scientific">Fusarium sarcochroum</name>
    <dbReference type="NCBI Taxonomy" id="1208366"/>
    <lineage>
        <taxon>Eukaryota</taxon>
        <taxon>Fungi</taxon>
        <taxon>Dikarya</taxon>
        <taxon>Ascomycota</taxon>
        <taxon>Pezizomycotina</taxon>
        <taxon>Sordariomycetes</taxon>
        <taxon>Hypocreomycetidae</taxon>
        <taxon>Hypocreales</taxon>
        <taxon>Nectriaceae</taxon>
        <taxon>Fusarium</taxon>
        <taxon>Fusarium lateritium species complex</taxon>
    </lineage>
</organism>
<comment type="caution">
    <text evidence="1">The sequence shown here is derived from an EMBL/GenBank/DDBJ whole genome shotgun (WGS) entry which is preliminary data.</text>
</comment>
<evidence type="ECO:0000313" key="1">
    <source>
        <dbReference type="EMBL" id="KAF4963188.1"/>
    </source>
</evidence>
<keyword evidence="2" id="KW-1185">Reference proteome</keyword>
<dbReference type="Proteomes" id="UP000622797">
    <property type="component" value="Unassembled WGS sequence"/>
</dbReference>
<dbReference type="OrthoDB" id="1577640at2759"/>
<evidence type="ECO:0008006" key="3">
    <source>
        <dbReference type="Google" id="ProtNLM"/>
    </source>
</evidence>
<sequence>MSDPVSVAGTAVGVVSLGIQVCKSLVSYLRSLEGRDQEIKAGLAEVETIVSIFYSLNGILPKVNESTLESTTIRRCLRDSEMKLLEFQQFLIKLRGPQSALSSTIERMDDVRRLLIHPLRAGKLKSLHQSLQELLNNLNVATGLVSLESVLVTHDKVDKLQASALGLESQICQHSDQLQSLKHGINNNLNNVDGKISQTESHIQDLNGNIDAKLTLMGNAVGSIATSNQRLEEAFAELLKKAEFRSGSLISQIVRSNPSRRYPLS</sequence>
<gene>
    <name evidence="1" type="ORF">FSARC_8766</name>
</gene>
<dbReference type="EMBL" id="JABEXW010000488">
    <property type="protein sequence ID" value="KAF4963188.1"/>
    <property type="molecule type" value="Genomic_DNA"/>
</dbReference>